<dbReference type="InterPro" id="IPR029154">
    <property type="entry name" value="HIBADH-like_NADP-bd"/>
</dbReference>
<comment type="caution">
    <text evidence="7">The sequence shown here is derived from an EMBL/GenBank/DDBJ whole genome shotgun (WGS) entry which is preliminary data.</text>
</comment>
<accession>A0A6I4MJN8</accession>
<evidence type="ECO:0000256" key="4">
    <source>
        <dbReference type="PIRSR" id="PIRSR000103-1"/>
    </source>
</evidence>
<evidence type="ECO:0000313" key="8">
    <source>
        <dbReference type="Proteomes" id="UP000462055"/>
    </source>
</evidence>
<dbReference type="Proteomes" id="UP000462055">
    <property type="component" value="Unassembled WGS sequence"/>
</dbReference>
<evidence type="ECO:0000313" key="7">
    <source>
        <dbReference type="EMBL" id="MWA02456.1"/>
    </source>
</evidence>
<evidence type="ECO:0000259" key="6">
    <source>
        <dbReference type="Pfam" id="PF14833"/>
    </source>
</evidence>
<dbReference type="PANTHER" id="PTHR43060:SF15">
    <property type="entry name" value="3-HYDROXYISOBUTYRATE DEHYDROGENASE-LIKE 1, MITOCHONDRIAL-RELATED"/>
    <property type="match status" value="1"/>
</dbReference>
<dbReference type="GO" id="GO:0016491">
    <property type="term" value="F:oxidoreductase activity"/>
    <property type="evidence" value="ECO:0007669"/>
    <property type="project" value="UniProtKB-KW"/>
</dbReference>
<dbReference type="GO" id="GO:0051287">
    <property type="term" value="F:NAD binding"/>
    <property type="evidence" value="ECO:0007669"/>
    <property type="project" value="InterPro"/>
</dbReference>
<dbReference type="EMBL" id="WBMS02000014">
    <property type="protein sequence ID" value="MWA02456.1"/>
    <property type="molecule type" value="Genomic_DNA"/>
</dbReference>
<comment type="similarity">
    <text evidence="1">Belongs to the HIBADH-related family.</text>
</comment>
<feature type="domain" description="3-hydroxyisobutyrate dehydrogenase-like NAD-binding" evidence="6">
    <location>
        <begin position="163"/>
        <end position="251"/>
    </location>
</feature>
<dbReference type="InterPro" id="IPR036291">
    <property type="entry name" value="NAD(P)-bd_dom_sf"/>
</dbReference>
<evidence type="ECO:0000259" key="5">
    <source>
        <dbReference type="Pfam" id="PF03446"/>
    </source>
</evidence>
<dbReference type="SUPFAM" id="SSF51735">
    <property type="entry name" value="NAD(P)-binding Rossmann-fold domains"/>
    <property type="match status" value="1"/>
</dbReference>
<feature type="active site" evidence="4">
    <location>
        <position position="169"/>
    </location>
</feature>
<dbReference type="Pfam" id="PF14833">
    <property type="entry name" value="NAD_binding_11"/>
    <property type="match status" value="1"/>
</dbReference>
<dbReference type="SUPFAM" id="SSF48179">
    <property type="entry name" value="6-phosphogluconate dehydrogenase C-terminal domain-like"/>
    <property type="match status" value="1"/>
</dbReference>
<evidence type="ECO:0000256" key="1">
    <source>
        <dbReference type="ARBA" id="ARBA00009080"/>
    </source>
</evidence>
<dbReference type="InterPro" id="IPR008927">
    <property type="entry name" value="6-PGluconate_DH-like_C_sf"/>
</dbReference>
<feature type="domain" description="6-phosphogluconate dehydrogenase NADP-binding" evidence="5">
    <location>
        <begin position="2"/>
        <end position="160"/>
    </location>
</feature>
<gene>
    <name evidence="7" type="ORF">F8568_019185</name>
</gene>
<keyword evidence="2" id="KW-0560">Oxidoreductase</keyword>
<dbReference type="Gene3D" id="3.40.50.720">
    <property type="entry name" value="NAD(P)-binding Rossmann-like Domain"/>
    <property type="match status" value="1"/>
</dbReference>
<dbReference type="Pfam" id="PF03446">
    <property type="entry name" value="NAD_binding_2"/>
    <property type="match status" value="1"/>
</dbReference>
<dbReference type="InterPro" id="IPR015815">
    <property type="entry name" value="HIBADH-related"/>
</dbReference>
<evidence type="ECO:0000256" key="2">
    <source>
        <dbReference type="ARBA" id="ARBA00023002"/>
    </source>
</evidence>
<dbReference type="InterPro" id="IPR013328">
    <property type="entry name" value="6PGD_dom2"/>
</dbReference>
<protein>
    <submittedName>
        <fullName evidence="7">NAD-binding protein</fullName>
    </submittedName>
</protein>
<dbReference type="PANTHER" id="PTHR43060">
    <property type="entry name" value="3-HYDROXYISOBUTYRATE DEHYDROGENASE-LIKE 1, MITOCHONDRIAL-RELATED"/>
    <property type="match status" value="1"/>
</dbReference>
<dbReference type="RefSeq" id="WP_151594929.1">
    <property type="nucleotide sequence ID" value="NZ_WBMS02000014.1"/>
</dbReference>
<keyword evidence="8" id="KW-1185">Reference proteome</keyword>
<dbReference type="PIRSF" id="PIRSF000103">
    <property type="entry name" value="HIBADH"/>
    <property type="match status" value="1"/>
</dbReference>
<dbReference type="AlphaFoldDB" id="A0A6I4MJN8"/>
<dbReference type="Gene3D" id="1.10.1040.10">
    <property type="entry name" value="N-(1-d-carboxylethyl)-l-norvaline Dehydrogenase, domain 2"/>
    <property type="match status" value="1"/>
</dbReference>
<dbReference type="InterPro" id="IPR006115">
    <property type="entry name" value="6PGDH_NADP-bd"/>
</dbReference>
<keyword evidence="3" id="KW-0520">NAD</keyword>
<proteinExistence type="inferred from homology"/>
<organism evidence="7 8">
    <name type="scientific">Actinomadura physcomitrii</name>
    <dbReference type="NCBI Taxonomy" id="2650748"/>
    <lineage>
        <taxon>Bacteria</taxon>
        <taxon>Bacillati</taxon>
        <taxon>Actinomycetota</taxon>
        <taxon>Actinomycetes</taxon>
        <taxon>Streptosporangiales</taxon>
        <taxon>Thermomonosporaceae</taxon>
        <taxon>Actinomadura</taxon>
    </lineage>
</organism>
<evidence type="ECO:0000256" key="3">
    <source>
        <dbReference type="ARBA" id="ARBA00023027"/>
    </source>
</evidence>
<reference evidence="7" key="1">
    <citation type="submission" date="2019-12" db="EMBL/GenBank/DDBJ databases">
        <title>Actinomadura physcomitrii sp. nov., a novel actinomycete isolated from moss [Physcomitrium sphaericum (Ludw) Fuernr].</title>
        <authorList>
            <person name="Zhuang X."/>
        </authorList>
    </citation>
    <scope>NUCLEOTIDE SEQUENCE [LARGE SCALE GENOMIC DNA]</scope>
    <source>
        <strain evidence="7">LD22</strain>
    </source>
</reference>
<dbReference type="GO" id="GO:0050661">
    <property type="term" value="F:NADP binding"/>
    <property type="evidence" value="ECO:0007669"/>
    <property type="project" value="InterPro"/>
</dbReference>
<sequence>MRIGFVGAGRMGRPMVERLVGAGHEVRAVGRSAAARTALEGIGARAVAGAADAAEGADAVIVCVFDDAQVRDVCLGGDLPARMPRGSVAVLHTTGSPGTARAVAERAAPHGVGVVDCPVSGGPHDIAAGRLTLFAGGDADALAKARPALGAYGDPVIHAGPLGAGQSVKLVNNALFAAQIGLIADAVRLAGQMGLDEAGLLAALPHASGASRALSGVAARGSVAAFARAVHAFLAKDVEVVRAVAAELGGDLGAMDRAIGALDGVLDAGEA</sequence>
<name>A0A6I4MJN8_9ACTN</name>